<protein>
    <recommendedName>
        <fullName evidence="3">RPGRIP1 C-terminal domain-containing protein</fullName>
    </recommendedName>
</protein>
<feature type="compositionally biased region" description="Polar residues" evidence="2">
    <location>
        <begin position="182"/>
        <end position="207"/>
    </location>
</feature>
<sequence>MKQGTLLAFCSLSAKCILASFTIWVIVVKKDRGTALVSTKEHARPRNIGGTEEVDDLRLTLDKTKRLLALQSKISSDYKKELEILHNEVKERRNECEDLKQMLDLKNDKIKKLESRLAEVAYRRNRPFTGHTPVPISSTEMFEVQSNSTINTSTTKHASTNEHNNKLLEGQYINDHSTAIKTTSSPQTATQHVPSHSTDTHFTPVSLSPSTVPHSPTGSPTHSPTGSPTHFRTGSPTQFKIGSPTRSPTGSPTQFRTGSPTQFKTGSPIRSPNHSPTGSPTQFRTGSLTQFKTGSPIRSPTHSPTGVSSDVTPSLRDSVELSPSPPVSPHLRVSPGKDRLAVTDDTLFGDSSFEEEDIPLPDITPTEDSLSEDEVKYKNDSPVLLHEANDLLSTKLNTEEVFFSLTIISFTLEEDAAVLSDPNVNNIFVEYSFLDYDIDELETPISLPKPPPGQPAIFNFTTDFHILPMSNSMNLLQEFLLSNEPIIELNLVHDPQEEDDNDNIECQELGTANLKLLEILQSEEGDSVVVDEDVLSVADPDEMMGFLTIQISGLKSLKQLSDKLIKK</sequence>
<dbReference type="STRING" id="400682.A0A1X7TZZ9"/>
<dbReference type="InParanoid" id="A0A1X7TZZ9"/>
<evidence type="ECO:0000256" key="2">
    <source>
        <dbReference type="SAM" id="MobiDB-lite"/>
    </source>
</evidence>
<evidence type="ECO:0000259" key="3">
    <source>
        <dbReference type="Pfam" id="PF18111"/>
    </source>
</evidence>
<accession>A0A1X7TZZ9</accession>
<evidence type="ECO:0000313" key="4">
    <source>
        <dbReference type="EnsemblMetazoa" id="Aqu2.1.20708_001"/>
    </source>
</evidence>
<dbReference type="GO" id="GO:0035869">
    <property type="term" value="C:ciliary transition zone"/>
    <property type="evidence" value="ECO:0007669"/>
    <property type="project" value="TreeGrafter"/>
</dbReference>
<keyword evidence="1" id="KW-0175">Coiled coil</keyword>
<feature type="domain" description="RPGRIP1 C-terminal" evidence="3">
    <location>
        <begin position="405"/>
        <end position="560"/>
    </location>
</feature>
<dbReference type="InterPro" id="IPR041091">
    <property type="entry name" value="RPGRIP1_C"/>
</dbReference>
<evidence type="ECO:0000256" key="1">
    <source>
        <dbReference type="SAM" id="Coils"/>
    </source>
</evidence>
<dbReference type="Pfam" id="PF18111">
    <property type="entry name" value="RPGR1_C"/>
    <property type="match status" value="1"/>
</dbReference>
<dbReference type="OrthoDB" id="2133912at2759"/>
<reference evidence="4" key="1">
    <citation type="submission" date="2017-05" db="UniProtKB">
        <authorList>
            <consortium name="EnsemblMetazoa"/>
        </authorList>
    </citation>
    <scope>IDENTIFICATION</scope>
</reference>
<dbReference type="Gene3D" id="2.60.40.150">
    <property type="entry name" value="C2 domain"/>
    <property type="match status" value="1"/>
</dbReference>
<dbReference type="InterPro" id="IPR035892">
    <property type="entry name" value="C2_domain_sf"/>
</dbReference>
<feature type="region of interest" description="Disordered" evidence="2">
    <location>
        <begin position="182"/>
        <end position="372"/>
    </location>
</feature>
<dbReference type="EnsemblMetazoa" id="Aqu2.1.20708_001">
    <property type="protein sequence ID" value="Aqu2.1.20708_001"/>
    <property type="gene ID" value="Aqu2.1.20708"/>
</dbReference>
<dbReference type="InterPro" id="IPR031139">
    <property type="entry name" value="RPGRIP1_fam"/>
</dbReference>
<organism evidence="4">
    <name type="scientific">Amphimedon queenslandica</name>
    <name type="common">Sponge</name>
    <dbReference type="NCBI Taxonomy" id="400682"/>
    <lineage>
        <taxon>Eukaryota</taxon>
        <taxon>Metazoa</taxon>
        <taxon>Porifera</taxon>
        <taxon>Demospongiae</taxon>
        <taxon>Heteroscleromorpha</taxon>
        <taxon>Haplosclerida</taxon>
        <taxon>Niphatidae</taxon>
        <taxon>Amphimedon</taxon>
    </lineage>
</organism>
<feature type="coiled-coil region" evidence="1">
    <location>
        <begin position="75"/>
        <end position="116"/>
    </location>
</feature>
<feature type="compositionally biased region" description="Polar residues" evidence="2">
    <location>
        <begin position="232"/>
        <end position="312"/>
    </location>
</feature>
<feature type="compositionally biased region" description="Low complexity" evidence="2">
    <location>
        <begin position="208"/>
        <end position="230"/>
    </location>
</feature>
<dbReference type="GO" id="GO:1905515">
    <property type="term" value="P:non-motile cilium assembly"/>
    <property type="evidence" value="ECO:0007669"/>
    <property type="project" value="TreeGrafter"/>
</dbReference>
<dbReference type="AlphaFoldDB" id="A0A1X7TZZ9"/>
<dbReference type="PANTHER" id="PTHR14240">
    <property type="entry name" value="RETINITIS PIGMENTOSA GTPASE REGULATOR-INTERACTING PROTEIN"/>
    <property type="match status" value="1"/>
</dbReference>
<name>A0A1X7TZZ9_AMPQE</name>
<proteinExistence type="predicted"/>